<dbReference type="Proteomes" id="UP000075420">
    <property type="component" value="Unassembled WGS sequence"/>
</dbReference>
<evidence type="ECO:0000313" key="7">
    <source>
        <dbReference type="Proteomes" id="UP000075420"/>
    </source>
</evidence>
<dbReference type="GO" id="GO:0003700">
    <property type="term" value="F:DNA-binding transcription factor activity"/>
    <property type="evidence" value="ECO:0007669"/>
    <property type="project" value="InterPro"/>
</dbReference>
<dbReference type="Pfam" id="PF03466">
    <property type="entry name" value="LysR_substrate"/>
    <property type="match status" value="1"/>
</dbReference>
<accession>A0A150PFV7</accession>
<dbReference type="Pfam" id="PF00126">
    <property type="entry name" value="HTH_1"/>
    <property type="match status" value="1"/>
</dbReference>
<keyword evidence="3" id="KW-0238">DNA-binding</keyword>
<comment type="similarity">
    <text evidence="1">Belongs to the LysR transcriptional regulatory family.</text>
</comment>
<dbReference type="PANTHER" id="PTHR30537">
    <property type="entry name" value="HTH-TYPE TRANSCRIPTIONAL REGULATOR"/>
    <property type="match status" value="1"/>
</dbReference>
<dbReference type="InterPro" id="IPR005119">
    <property type="entry name" value="LysR_subst-bd"/>
</dbReference>
<protein>
    <submittedName>
        <fullName evidence="6">LysR family transcriptional regulator</fullName>
    </submittedName>
</protein>
<evidence type="ECO:0000256" key="4">
    <source>
        <dbReference type="ARBA" id="ARBA00023163"/>
    </source>
</evidence>
<dbReference type="AlphaFoldDB" id="A0A150PFV7"/>
<dbReference type="PROSITE" id="PS50931">
    <property type="entry name" value="HTH_LYSR"/>
    <property type="match status" value="1"/>
</dbReference>
<evidence type="ECO:0000259" key="5">
    <source>
        <dbReference type="PROSITE" id="PS50931"/>
    </source>
</evidence>
<evidence type="ECO:0000313" key="6">
    <source>
        <dbReference type="EMBL" id="KYF54555.1"/>
    </source>
</evidence>
<dbReference type="Gene3D" id="1.10.10.10">
    <property type="entry name" value="Winged helix-like DNA-binding domain superfamily/Winged helix DNA-binding domain"/>
    <property type="match status" value="1"/>
</dbReference>
<dbReference type="EMBL" id="JELY01001801">
    <property type="protein sequence ID" value="KYF54555.1"/>
    <property type="molecule type" value="Genomic_DNA"/>
</dbReference>
<proteinExistence type="inferred from homology"/>
<keyword evidence="2" id="KW-0805">Transcription regulation</keyword>
<dbReference type="SUPFAM" id="SSF46785">
    <property type="entry name" value="Winged helix' DNA-binding domain"/>
    <property type="match status" value="1"/>
</dbReference>
<gene>
    <name evidence="6" type="ORF">BE08_37655</name>
</gene>
<keyword evidence="4" id="KW-0804">Transcription</keyword>
<organism evidence="6 7">
    <name type="scientific">Sorangium cellulosum</name>
    <name type="common">Polyangium cellulosum</name>
    <dbReference type="NCBI Taxonomy" id="56"/>
    <lineage>
        <taxon>Bacteria</taxon>
        <taxon>Pseudomonadati</taxon>
        <taxon>Myxococcota</taxon>
        <taxon>Polyangia</taxon>
        <taxon>Polyangiales</taxon>
        <taxon>Polyangiaceae</taxon>
        <taxon>Sorangium</taxon>
    </lineage>
</organism>
<comment type="caution">
    <text evidence="6">The sequence shown here is derived from an EMBL/GenBank/DDBJ whole genome shotgun (WGS) entry which is preliminary data.</text>
</comment>
<name>A0A150PFV7_SORCE</name>
<evidence type="ECO:0000256" key="2">
    <source>
        <dbReference type="ARBA" id="ARBA00023015"/>
    </source>
</evidence>
<feature type="domain" description="HTH lysR-type" evidence="5">
    <location>
        <begin position="1"/>
        <end position="58"/>
    </location>
</feature>
<dbReference type="InterPro" id="IPR000847">
    <property type="entry name" value="LysR_HTH_N"/>
</dbReference>
<dbReference type="GO" id="GO:0006351">
    <property type="term" value="P:DNA-templated transcription"/>
    <property type="evidence" value="ECO:0007669"/>
    <property type="project" value="TreeGrafter"/>
</dbReference>
<dbReference type="GO" id="GO:0043565">
    <property type="term" value="F:sequence-specific DNA binding"/>
    <property type="evidence" value="ECO:0007669"/>
    <property type="project" value="TreeGrafter"/>
</dbReference>
<sequence length="312" mass="33867">MDLEELRAFLAVVEAGSYLGAARALGTSRTTLRRQVAALEARAGVPLIEGVRHGVQPTEAGQVLAGRGRGMMQEAAALLASIREVGDAPSGTLRVVLPVGLPPHVLTPLFAAVRRAYPRLRFHCRFSNDPLGEALTEFDIAVHFGEDAPRGQWISHVVLRAREWLIAGRAYLERRGTPQSIDDLKHHELFAWQAPGEDARVWRTWRGAPFTVEPSLIATDIHFIRHCCISGLGIGLVPDALLPDPGVGPDELVPVLPDVVGQERPVRLSVPEVLAEIPKIEMVIEHVRAFLARVSRASSEGEPKVSQGGQGP</sequence>
<dbReference type="SUPFAM" id="SSF53850">
    <property type="entry name" value="Periplasmic binding protein-like II"/>
    <property type="match status" value="1"/>
</dbReference>
<evidence type="ECO:0000256" key="3">
    <source>
        <dbReference type="ARBA" id="ARBA00023125"/>
    </source>
</evidence>
<dbReference type="InterPro" id="IPR058163">
    <property type="entry name" value="LysR-type_TF_proteobact-type"/>
</dbReference>
<dbReference type="InterPro" id="IPR036388">
    <property type="entry name" value="WH-like_DNA-bd_sf"/>
</dbReference>
<evidence type="ECO:0000256" key="1">
    <source>
        <dbReference type="ARBA" id="ARBA00009437"/>
    </source>
</evidence>
<dbReference type="InterPro" id="IPR036390">
    <property type="entry name" value="WH_DNA-bd_sf"/>
</dbReference>
<dbReference type="Gene3D" id="3.40.190.290">
    <property type="match status" value="1"/>
</dbReference>
<dbReference type="PANTHER" id="PTHR30537:SF3">
    <property type="entry name" value="TRANSCRIPTIONAL REGULATORY PROTEIN"/>
    <property type="match status" value="1"/>
</dbReference>
<reference evidence="6 7" key="1">
    <citation type="submission" date="2014-02" db="EMBL/GenBank/DDBJ databases">
        <title>The small core and large imbalanced accessory genome model reveals a collaborative survival strategy of Sorangium cellulosum strains in nature.</title>
        <authorList>
            <person name="Han K."/>
            <person name="Peng R."/>
            <person name="Blom J."/>
            <person name="Li Y.-Z."/>
        </authorList>
    </citation>
    <scope>NUCLEOTIDE SEQUENCE [LARGE SCALE GENOMIC DNA]</scope>
    <source>
        <strain evidence="6 7">So0157-25</strain>
    </source>
</reference>